<dbReference type="Pfam" id="PF00550">
    <property type="entry name" value="PP-binding"/>
    <property type="match status" value="1"/>
</dbReference>
<evidence type="ECO:0000256" key="10">
    <source>
        <dbReference type="RuleBase" id="RU003545"/>
    </source>
</evidence>
<dbReference type="UniPathway" id="UPA00094"/>
<comment type="similarity">
    <text evidence="8">Belongs to the acyl carrier protein (ACP) family.</text>
</comment>
<keyword evidence="4 8" id="KW-0597">Phosphoprotein</keyword>
<comment type="pathway">
    <text evidence="8 10">Lipid metabolism; fatty acid biosynthesis.</text>
</comment>
<proteinExistence type="inferred from homology"/>
<dbReference type="SMART" id="SM00823">
    <property type="entry name" value="PKS_PP"/>
    <property type="match status" value="1"/>
</dbReference>
<keyword evidence="8" id="KW-0963">Cytoplasm</keyword>
<gene>
    <name evidence="8" type="primary">acpP</name>
    <name evidence="12" type="ORF">HSCHL_1842</name>
</gene>
<dbReference type="NCBIfam" id="NF002151">
    <property type="entry name" value="PRK00982.1-5"/>
    <property type="match status" value="1"/>
</dbReference>
<dbReference type="NCBIfam" id="NF002150">
    <property type="entry name" value="PRK00982.1-4"/>
    <property type="match status" value="1"/>
</dbReference>
<comment type="caution">
    <text evidence="12">The sequence shown here is derived from an EMBL/GenBank/DDBJ whole genome shotgun (WGS) entry which is preliminary data.</text>
</comment>
<keyword evidence="2 8" id="KW-0596">Phosphopantetheine</keyword>
<dbReference type="InterPro" id="IPR009081">
    <property type="entry name" value="PP-bd_ACP"/>
</dbReference>
<comment type="subcellular location">
    <subcellularLocation>
        <location evidence="8">Cytoplasm</location>
    </subcellularLocation>
</comment>
<dbReference type="PROSITE" id="PS00012">
    <property type="entry name" value="PHOSPHOPANTETHEINE"/>
    <property type="match status" value="1"/>
</dbReference>
<dbReference type="NCBIfam" id="NF009104">
    <property type="entry name" value="PRK12449.1"/>
    <property type="match status" value="1"/>
</dbReference>
<comment type="function">
    <text evidence="1 8 10">Carrier of the growing fatty acid chain in fatty acid biosynthesis.</text>
</comment>
<evidence type="ECO:0000256" key="2">
    <source>
        <dbReference type="ARBA" id="ARBA00022450"/>
    </source>
</evidence>
<dbReference type="InterPro" id="IPR020806">
    <property type="entry name" value="PKS_PP-bd"/>
</dbReference>
<comment type="PTM">
    <text evidence="10">4'-phosphopantetheine is transferred from CoA to a specific serine of apo-ACP by acpS.</text>
</comment>
<evidence type="ECO:0000256" key="3">
    <source>
        <dbReference type="ARBA" id="ARBA00022516"/>
    </source>
</evidence>
<name>A0A2T5GFD5_HYDSH</name>
<evidence type="ECO:0000313" key="12">
    <source>
        <dbReference type="EMBL" id="PTQ54899.1"/>
    </source>
</evidence>
<evidence type="ECO:0000256" key="9">
    <source>
        <dbReference type="NCBIfam" id="TIGR00517"/>
    </source>
</evidence>
<dbReference type="Proteomes" id="UP000244180">
    <property type="component" value="Unassembled WGS sequence"/>
</dbReference>
<dbReference type="NCBIfam" id="TIGR00517">
    <property type="entry name" value="acyl_carrier"/>
    <property type="match status" value="1"/>
</dbReference>
<dbReference type="GO" id="GO:0031177">
    <property type="term" value="F:phosphopantetheine binding"/>
    <property type="evidence" value="ECO:0007669"/>
    <property type="project" value="InterPro"/>
</dbReference>
<dbReference type="PANTHER" id="PTHR20863">
    <property type="entry name" value="ACYL CARRIER PROTEIN"/>
    <property type="match status" value="1"/>
</dbReference>
<keyword evidence="6 8" id="KW-0443">Lipid metabolism</keyword>
<evidence type="ECO:0000256" key="8">
    <source>
        <dbReference type="HAMAP-Rule" id="MF_01217"/>
    </source>
</evidence>
<keyword evidence="7 8" id="KW-0275">Fatty acid biosynthesis</keyword>
<dbReference type="AlphaFoldDB" id="A0A2T5GFD5"/>
<dbReference type="NCBIfam" id="NF002148">
    <property type="entry name" value="PRK00982.1-2"/>
    <property type="match status" value="1"/>
</dbReference>
<protein>
    <recommendedName>
        <fullName evidence="8 9">Acyl carrier protein</fullName>
        <shortName evidence="8">ACP</shortName>
    </recommendedName>
</protein>
<evidence type="ECO:0000313" key="13">
    <source>
        <dbReference type="Proteomes" id="UP000244180"/>
    </source>
</evidence>
<dbReference type="PROSITE" id="PS50075">
    <property type="entry name" value="CARRIER"/>
    <property type="match status" value="1"/>
</dbReference>
<dbReference type="InterPro" id="IPR006162">
    <property type="entry name" value="Ppantetheine_attach_site"/>
</dbReference>
<dbReference type="GO" id="GO:0000035">
    <property type="term" value="F:acyl binding"/>
    <property type="evidence" value="ECO:0007669"/>
    <property type="project" value="TreeGrafter"/>
</dbReference>
<dbReference type="HAMAP" id="MF_01217">
    <property type="entry name" value="Acyl_carrier"/>
    <property type="match status" value="1"/>
</dbReference>
<evidence type="ECO:0000256" key="5">
    <source>
        <dbReference type="ARBA" id="ARBA00022832"/>
    </source>
</evidence>
<feature type="modified residue" description="O-(pantetheine 4'-phosphoryl)serine" evidence="8">
    <location>
        <position position="41"/>
    </location>
</feature>
<keyword evidence="5 8" id="KW-0276">Fatty acid metabolism</keyword>
<evidence type="ECO:0000256" key="7">
    <source>
        <dbReference type="ARBA" id="ARBA00023160"/>
    </source>
</evidence>
<dbReference type="GO" id="GO:0009245">
    <property type="term" value="P:lipid A biosynthetic process"/>
    <property type="evidence" value="ECO:0007669"/>
    <property type="project" value="TreeGrafter"/>
</dbReference>
<dbReference type="FunFam" id="1.10.1200.10:FF:000001">
    <property type="entry name" value="Acyl carrier protein"/>
    <property type="match status" value="1"/>
</dbReference>
<dbReference type="SUPFAM" id="SSF47336">
    <property type="entry name" value="ACP-like"/>
    <property type="match status" value="1"/>
</dbReference>
<dbReference type="InterPro" id="IPR036736">
    <property type="entry name" value="ACP-like_sf"/>
</dbReference>
<dbReference type="EMBL" id="PEBV01000001">
    <property type="protein sequence ID" value="PTQ54899.1"/>
    <property type="molecule type" value="Genomic_DNA"/>
</dbReference>
<dbReference type="PANTHER" id="PTHR20863:SF76">
    <property type="entry name" value="CARRIER DOMAIN-CONTAINING PROTEIN"/>
    <property type="match status" value="1"/>
</dbReference>
<reference evidence="12 13" key="1">
    <citation type="submission" date="2017-08" db="EMBL/GenBank/DDBJ databases">
        <title>Burning lignite coal seam in the remote Altai Mountains harbors a hydrogen-driven thermophilic microbial community.</title>
        <authorList>
            <person name="Kadnikov V.V."/>
            <person name="Mardanov A.V."/>
            <person name="Ivasenko D."/>
            <person name="Beletsky A.V."/>
            <person name="Karnachuk O.V."/>
            <person name="Ravin N.V."/>
        </authorList>
    </citation>
    <scope>NUCLEOTIDE SEQUENCE [LARGE SCALE GENOMIC DNA]</scope>
    <source>
        <strain evidence="12">AL33</strain>
    </source>
</reference>
<comment type="PTM">
    <text evidence="8">4'-phosphopantetheine is transferred from CoA to a specific serine of apo-ACP by AcpS. This modification is essential for activity because fatty acids are bound in thioester linkage to the sulfhydryl of the prosthetic group.</text>
</comment>
<dbReference type="Gene3D" id="1.10.1200.10">
    <property type="entry name" value="ACP-like"/>
    <property type="match status" value="1"/>
</dbReference>
<organism evidence="12 13">
    <name type="scientific">Hydrogenibacillus schlegelii</name>
    <name type="common">Bacillus schlegelii</name>
    <dbReference type="NCBI Taxonomy" id="1484"/>
    <lineage>
        <taxon>Bacteria</taxon>
        <taxon>Bacillati</taxon>
        <taxon>Bacillota</taxon>
        <taxon>Bacilli</taxon>
        <taxon>Bacillales</taxon>
        <taxon>Bacillales Family X. Incertae Sedis</taxon>
        <taxon>Hydrogenibacillus</taxon>
    </lineage>
</organism>
<sequence length="82" mass="9293">MSPVSDELMQKIRTVIAEQLGVDEAQVTPEASFKDDLGADSLDLVELVMRFEEEFDMEISDEDAEKINTVQDVLDYIRARQA</sequence>
<dbReference type="GO" id="GO:0000036">
    <property type="term" value="F:acyl carrier activity"/>
    <property type="evidence" value="ECO:0007669"/>
    <property type="project" value="UniProtKB-UniRule"/>
</dbReference>
<accession>A0A2T5GFD5</accession>
<keyword evidence="3 8" id="KW-0444">Lipid biosynthesis</keyword>
<evidence type="ECO:0000256" key="1">
    <source>
        <dbReference type="ARBA" id="ARBA00003180"/>
    </source>
</evidence>
<dbReference type="GO" id="GO:0016020">
    <property type="term" value="C:membrane"/>
    <property type="evidence" value="ECO:0007669"/>
    <property type="project" value="GOC"/>
</dbReference>
<evidence type="ECO:0000256" key="6">
    <source>
        <dbReference type="ARBA" id="ARBA00023098"/>
    </source>
</evidence>
<dbReference type="NCBIfam" id="NF002149">
    <property type="entry name" value="PRK00982.1-3"/>
    <property type="match status" value="1"/>
</dbReference>
<evidence type="ECO:0000256" key="4">
    <source>
        <dbReference type="ARBA" id="ARBA00022553"/>
    </source>
</evidence>
<evidence type="ECO:0000259" key="11">
    <source>
        <dbReference type="PROSITE" id="PS50075"/>
    </source>
</evidence>
<feature type="domain" description="Carrier" evidence="11">
    <location>
        <begin position="6"/>
        <end position="81"/>
    </location>
</feature>
<dbReference type="InterPro" id="IPR003231">
    <property type="entry name" value="ACP"/>
</dbReference>
<dbReference type="GO" id="GO:0005829">
    <property type="term" value="C:cytosol"/>
    <property type="evidence" value="ECO:0007669"/>
    <property type="project" value="TreeGrafter"/>
</dbReference>